<dbReference type="AlphaFoldDB" id="A0A2W4ZT13"/>
<dbReference type="InterPro" id="IPR039001">
    <property type="entry name" value="Pal"/>
</dbReference>
<evidence type="ECO:0000259" key="11">
    <source>
        <dbReference type="PROSITE" id="PS51123"/>
    </source>
</evidence>
<feature type="domain" description="OmpA-like" evidence="11">
    <location>
        <begin position="63"/>
        <end position="177"/>
    </location>
</feature>
<dbReference type="InterPro" id="IPR014169">
    <property type="entry name" value="Pal_lipo_C"/>
</dbReference>
<dbReference type="PANTHER" id="PTHR30329:SF21">
    <property type="entry name" value="LIPOPROTEIN YIAD-RELATED"/>
    <property type="match status" value="1"/>
</dbReference>
<accession>A0A2W4ZT13</accession>
<dbReference type="EMBL" id="QFNK01000144">
    <property type="protein sequence ID" value="PZO85440.1"/>
    <property type="molecule type" value="Genomic_DNA"/>
</dbReference>
<feature type="signal peptide" evidence="10">
    <location>
        <begin position="1"/>
        <end position="19"/>
    </location>
</feature>
<dbReference type="Pfam" id="PF00691">
    <property type="entry name" value="OmpA"/>
    <property type="match status" value="1"/>
</dbReference>
<keyword evidence="5 8" id="KW-0998">Cell outer membrane</keyword>
<evidence type="ECO:0000313" key="12">
    <source>
        <dbReference type="EMBL" id="PZO85440.1"/>
    </source>
</evidence>
<dbReference type="SUPFAM" id="SSF103088">
    <property type="entry name" value="OmpA-like"/>
    <property type="match status" value="1"/>
</dbReference>
<comment type="caution">
    <text evidence="12">The sequence shown here is derived from an EMBL/GenBank/DDBJ whole genome shotgun (WGS) entry which is preliminary data.</text>
</comment>
<dbReference type="CDD" id="cd07185">
    <property type="entry name" value="OmpA_C-like"/>
    <property type="match status" value="1"/>
</dbReference>
<dbReference type="GO" id="GO:0051301">
    <property type="term" value="P:cell division"/>
    <property type="evidence" value="ECO:0007669"/>
    <property type="project" value="UniProtKB-KW"/>
</dbReference>
<dbReference type="InterPro" id="IPR036737">
    <property type="entry name" value="OmpA-like_sf"/>
</dbReference>
<dbReference type="Gene3D" id="3.30.1330.60">
    <property type="entry name" value="OmpA-like domain"/>
    <property type="match status" value="1"/>
</dbReference>
<protein>
    <recommendedName>
        <fullName evidence="8">Peptidoglycan-associated lipoprotein</fullName>
        <shortName evidence="8">PAL</shortName>
    </recommendedName>
</protein>
<dbReference type="InterPro" id="IPR050330">
    <property type="entry name" value="Bact_OuterMem_StrucFunc"/>
</dbReference>
<dbReference type="NCBIfam" id="TIGR02802">
    <property type="entry name" value="Pal_lipo"/>
    <property type="match status" value="1"/>
</dbReference>
<evidence type="ECO:0000256" key="4">
    <source>
        <dbReference type="ARBA" id="ARBA00023139"/>
    </source>
</evidence>
<evidence type="ECO:0000256" key="5">
    <source>
        <dbReference type="ARBA" id="ARBA00023237"/>
    </source>
</evidence>
<keyword evidence="1" id="KW-0132">Cell division</keyword>
<keyword evidence="3 8" id="KW-0472">Membrane</keyword>
<keyword evidence="2 8" id="KW-0732">Signal</keyword>
<keyword evidence="7" id="KW-0131">Cell cycle</keyword>
<feature type="compositionally biased region" description="Polar residues" evidence="9">
    <location>
        <begin position="50"/>
        <end position="63"/>
    </location>
</feature>
<evidence type="ECO:0000256" key="3">
    <source>
        <dbReference type="ARBA" id="ARBA00023136"/>
    </source>
</evidence>
<evidence type="ECO:0000256" key="10">
    <source>
        <dbReference type="SAM" id="SignalP"/>
    </source>
</evidence>
<dbReference type="PROSITE" id="PS51123">
    <property type="entry name" value="OMPA_2"/>
    <property type="match status" value="1"/>
</dbReference>
<evidence type="ECO:0000256" key="8">
    <source>
        <dbReference type="HAMAP-Rule" id="MF_02204"/>
    </source>
</evidence>
<evidence type="ECO:0000256" key="7">
    <source>
        <dbReference type="ARBA" id="ARBA00023306"/>
    </source>
</evidence>
<organism evidence="12 13">
    <name type="scientific">Micavibrio aeruginosavorus</name>
    <dbReference type="NCBI Taxonomy" id="349221"/>
    <lineage>
        <taxon>Bacteria</taxon>
        <taxon>Pseudomonadati</taxon>
        <taxon>Bdellovibrionota</taxon>
        <taxon>Bdellovibrionia</taxon>
        <taxon>Bdellovibrionales</taxon>
        <taxon>Pseudobdellovibrionaceae</taxon>
        <taxon>Micavibrio</taxon>
    </lineage>
</organism>
<dbReference type="Proteomes" id="UP000249557">
    <property type="component" value="Unassembled WGS sequence"/>
</dbReference>
<feature type="region of interest" description="Disordered" evidence="9">
    <location>
        <begin position="32"/>
        <end position="63"/>
    </location>
</feature>
<evidence type="ECO:0000256" key="2">
    <source>
        <dbReference type="ARBA" id="ARBA00022729"/>
    </source>
</evidence>
<gene>
    <name evidence="8 12" type="primary">pal</name>
    <name evidence="12" type="ORF">DI626_07345</name>
</gene>
<keyword evidence="6 8" id="KW-0449">Lipoprotein</keyword>
<dbReference type="PRINTS" id="PR01021">
    <property type="entry name" value="OMPADOMAIN"/>
</dbReference>
<dbReference type="GO" id="GO:0009279">
    <property type="term" value="C:cell outer membrane"/>
    <property type="evidence" value="ECO:0007669"/>
    <property type="project" value="UniProtKB-SubCell"/>
</dbReference>
<comment type="similarity">
    <text evidence="8">Belongs to the Pal lipoprotein family.</text>
</comment>
<feature type="chain" id="PRO_5015958146" description="Peptidoglycan-associated lipoprotein" evidence="10">
    <location>
        <begin position="20"/>
        <end position="177"/>
    </location>
</feature>
<dbReference type="PANTHER" id="PTHR30329">
    <property type="entry name" value="STATOR ELEMENT OF FLAGELLAR MOTOR COMPLEX"/>
    <property type="match status" value="1"/>
</dbReference>
<dbReference type="PROSITE" id="PS51257">
    <property type="entry name" value="PROKAR_LIPOPROTEIN"/>
    <property type="match status" value="1"/>
</dbReference>
<dbReference type="InterPro" id="IPR006665">
    <property type="entry name" value="OmpA-like"/>
</dbReference>
<name>A0A2W4ZT13_9BACT</name>
<reference evidence="12 13" key="1">
    <citation type="submission" date="2017-08" db="EMBL/GenBank/DDBJ databases">
        <title>Infants hospitalized years apart are colonized by the same room-sourced microbial strains.</title>
        <authorList>
            <person name="Brooks B."/>
            <person name="Olm M.R."/>
            <person name="Firek B.A."/>
            <person name="Baker R."/>
            <person name="Thomas B.C."/>
            <person name="Morowitz M.J."/>
            <person name="Banfield J.F."/>
        </authorList>
    </citation>
    <scope>NUCLEOTIDE SEQUENCE [LARGE SCALE GENOMIC DNA]</scope>
    <source>
        <strain evidence="12">S2_018_000_R2_104</strain>
    </source>
</reference>
<sequence>MLTRLLAIALLTVSVAACSSTKDEASGDALTVGERMDGQGPLDGTGVYGSNGSIDGSAVPGSQQDLATNVGDRVFFAYDSYDIAPEARDTLNRQAEWLNRYPSLNITIEGHSDERGTREYNLALGDRRATAVKNYLVSQGVPASRLNTISYGKEQPAVMGSDAASWAQNRRGVTRVE</sequence>
<dbReference type="InterPro" id="IPR006664">
    <property type="entry name" value="OMP_bac"/>
</dbReference>
<evidence type="ECO:0000256" key="6">
    <source>
        <dbReference type="ARBA" id="ARBA00023288"/>
    </source>
</evidence>
<keyword evidence="4 8" id="KW-0564">Palmitate</keyword>
<proteinExistence type="inferred from homology"/>
<evidence type="ECO:0000256" key="9">
    <source>
        <dbReference type="SAM" id="MobiDB-lite"/>
    </source>
</evidence>
<dbReference type="HAMAP" id="MF_02204">
    <property type="entry name" value="Pal"/>
    <property type="match status" value="1"/>
</dbReference>
<evidence type="ECO:0000256" key="1">
    <source>
        <dbReference type="ARBA" id="ARBA00022618"/>
    </source>
</evidence>
<evidence type="ECO:0000313" key="13">
    <source>
        <dbReference type="Proteomes" id="UP000249557"/>
    </source>
</evidence>
<comment type="subcellular location">
    <subcellularLocation>
        <location evidence="8">Cell outer membrane</location>
        <topology evidence="8">Lipid-anchor</topology>
    </subcellularLocation>
</comment>